<dbReference type="InterPro" id="IPR000587">
    <property type="entry name" value="Creatinase_N"/>
</dbReference>
<dbReference type="Proteomes" id="UP000484858">
    <property type="component" value="Unassembled WGS sequence"/>
</dbReference>
<dbReference type="CDD" id="cd01066">
    <property type="entry name" value="APP_MetAP"/>
    <property type="match status" value="1"/>
</dbReference>
<name>A0A829X5B6_GLUOY</name>
<gene>
    <name evidence="3" type="ORF">NBRC3293_1316</name>
</gene>
<dbReference type="AlphaFoldDB" id="A0A829X5B6"/>
<dbReference type="PANTHER" id="PTHR46112">
    <property type="entry name" value="AMINOPEPTIDASE"/>
    <property type="match status" value="1"/>
</dbReference>
<accession>A0A829X5B6</accession>
<protein>
    <submittedName>
        <fullName evidence="3">Dipeptidase</fullName>
    </submittedName>
</protein>
<feature type="domain" description="Creatinase N-terminal" evidence="2">
    <location>
        <begin position="16"/>
        <end position="152"/>
    </location>
</feature>
<dbReference type="Pfam" id="PF00557">
    <property type="entry name" value="Peptidase_M24"/>
    <property type="match status" value="1"/>
</dbReference>
<dbReference type="EMBL" id="BARJ01000007">
    <property type="protein sequence ID" value="GEM16819.1"/>
    <property type="molecule type" value="Genomic_DNA"/>
</dbReference>
<organism evidence="3 4">
    <name type="scientific">Gluconobacter oxydans NBRC 3293</name>
    <dbReference type="NCBI Taxonomy" id="1315969"/>
    <lineage>
        <taxon>Bacteria</taxon>
        <taxon>Pseudomonadati</taxon>
        <taxon>Pseudomonadota</taxon>
        <taxon>Alphaproteobacteria</taxon>
        <taxon>Acetobacterales</taxon>
        <taxon>Acetobacteraceae</taxon>
        <taxon>Gluconobacter</taxon>
    </lineage>
</organism>
<reference evidence="3 4" key="1">
    <citation type="submission" date="2013-04" db="EMBL/GenBank/DDBJ databases">
        <title>Gluconobacter oxydans NBRC 3293 whole genome sequence.</title>
        <authorList>
            <person name="Matsutani M."/>
            <person name="Yakushi T."/>
            <person name="Matsushita K."/>
        </authorList>
    </citation>
    <scope>NUCLEOTIDE SEQUENCE [LARGE SCALE GENOMIC DNA]</scope>
    <source>
        <strain evidence="3 4">NBRC 3293</strain>
    </source>
</reference>
<comment type="caution">
    <text evidence="3">The sequence shown here is derived from an EMBL/GenBank/DDBJ whole genome shotgun (WGS) entry which is preliminary data.</text>
</comment>
<evidence type="ECO:0000313" key="3">
    <source>
        <dbReference type="EMBL" id="GEM16819.1"/>
    </source>
</evidence>
<dbReference type="InterPro" id="IPR036005">
    <property type="entry name" value="Creatinase/aminopeptidase-like"/>
</dbReference>
<evidence type="ECO:0000313" key="4">
    <source>
        <dbReference type="Proteomes" id="UP000484858"/>
    </source>
</evidence>
<dbReference type="Pfam" id="PF01321">
    <property type="entry name" value="Creatinase_N"/>
    <property type="match status" value="1"/>
</dbReference>
<feature type="domain" description="Peptidase M24" evidence="1">
    <location>
        <begin position="162"/>
        <end position="342"/>
    </location>
</feature>
<dbReference type="SUPFAM" id="SSF55920">
    <property type="entry name" value="Creatinase/aminopeptidase"/>
    <property type="match status" value="1"/>
</dbReference>
<evidence type="ECO:0000259" key="2">
    <source>
        <dbReference type="Pfam" id="PF01321"/>
    </source>
</evidence>
<dbReference type="InterPro" id="IPR000994">
    <property type="entry name" value="Pept_M24"/>
</dbReference>
<proteinExistence type="predicted"/>
<dbReference type="RefSeq" id="WP_172492590.1">
    <property type="nucleotide sequence ID" value="NZ_BARJ01000007.1"/>
</dbReference>
<dbReference type="Gene3D" id="3.40.350.10">
    <property type="entry name" value="Creatinase/prolidase N-terminal domain"/>
    <property type="match status" value="1"/>
</dbReference>
<dbReference type="PANTHER" id="PTHR46112:SF2">
    <property type="entry name" value="XAA-PRO AMINOPEPTIDASE P-RELATED"/>
    <property type="match status" value="1"/>
</dbReference>
<dbReference type="InterPro" id="IPR029149">
    <property type="entry name" value="Creatin/AminoP/Spt16_N"/>
</dbReference>
<evidence type="ECO:0000259" key="1">
    <source>
        <dbReference type="Pfam" id="PF00557"/>
    </source>
</evidence>
<sequence length="376" mass="41089">MSDTDYWFTRAEHDQRIARVQQILRSRGQDALIAFMPESMTWLTGYFTRAYGGFQFAIIPASGAPFVVLRDVEKFHFDRTSHYPDCAVWSDSDVPLQVGVQAIERLLGKQPKLAVELSAWTLSVANYLALKDALPGACIEDAGSMVAALRLIKSPAEVAFQRRAARAAEAGMQAGIDSARAGASERDMAASICSAMILKGSDLPGPGVLSSGERAFHLHGSYSDRVLETGDLVQLETTPNVRQYHARFMRPMKVGTATDEEYRLAETLIDIQDRALATVAPGVCAAVPDAIYREGILGAGLCSEYTNKTFYSVGLMLLPNSGETLSAVPESQWVFEPGMVFHSYVLAQGMGMSETIHVHDGGCERLTHFPRQLFVT</sequence>
<dbReference type="InterPro" id="IPR050659">
    <property type="entry name" value="Peptidase_M24B"/>
</dbReference>
<dbReference type="Gene3D" id="3.90.230.10">
    <property type="entry name" value="Creatinase/methionine aminopeptidase superfamily"/>
    <property type="match status" value="1"/>
</dbReference>
<dbReference type="SUPFAM" id="SSF53092">
    <property type="entry name" value="Creatinase/prolidase N-terminal domain"/>
    <property type="match status" value="1"/>
</dbReference>